<accession>A0ABQ6JF98</accession>
<proteinExistence type="predicted"/>
<dbReference type="Proteomes" id="UP001157017">
    <property type="component" value="Unassembled WGS sequence"/>
</dbReference>
<sequence>MMRGRRLGSYDVVTAVPRAASTAARTVSRPGRSAAPIEPVCRWAAPVGSIAGRLVHDVELVLRRAGGVEHGGRGGRAPRHQRARLEPHPVVLDVRAHRRAVRVVADAGREARHVAEPGQTDRDVERGAARVALRLAVTEGRAVDDVDERLADHQERLLHSRGEVGHAGSLSGRPSTRVAPGRRRSGTMGA</sequence>
<feature type="compositionally biased region" description="Basic residues" evidence="1">
    <location>
        <begin position="180"/>
        <end position="190"/>
    </location>
</feature>
<dbReference type="EMBL" id="BSUZ01000001">
    <property type="protein sequence ID" value="GMA86103.1"/>
    <property type="molecule type" value="Genomic_DNA"/>
</dbReference>
<comment type="caution">
    <text evidence="2">The sequence shown here is derived from an EMBL/GenBank/DDBJ whole genome shotgun (WGS) entry which is preliminary data.</text>
</comment>
<reference evidence="3" key="1">
    <citation type="journal article" date="2019" name="Int. J. Syst. Evol. Microbiol.">
        <title>The Global Catalogue of Microorganisms (GCM) 10K type strain sequencing project: providing services to taxonomists for standard genome sequencing and annotation.</title>
        <authorList>
            <consortium name="The Broad Institute Genomics Platform"/>
            <consortium name="The Broad Institute Genome Sequencing Center for Infectious Disease"/>
            <person name="Wu L."/>
            <person name="Ma J."/>
        </authorList>
    </citation>
    <scope>NUCLEOTIDE SEQUENCE [LARGE SCALE GENOMIC DNA]</scope>
    <source>
        <strain evidence="3">NBRC 108730</strain>
    </source>
</reference>
<feature type="region of interest" description="Disordered" evidence="1">
    <location>
        <begin position="158"/>
        <end position="190"/>
    </location>
</feature>
<name>A0ABQ6JF98_9ACTN</name>
<evidence type="ECO:0000313" key="2">
    <source>
        <dbReference type="EMBL" id="GMA86103.1"/>
    </source>
</evidence>
<gene>
    <name evidence="2" type="ORF">GCM10025868_13530</name>
</gene>
<evidence type="ECO:0000256" key="1">
    <source>
        <dbReference type="SAM" id="MobiDB-lite"/>
    </source>
</evidence>
<organism evidence="2 3">
    <name type="scientific">Angustibacter aerolatus</name>
    <dbReference type="NCBI Taxonomy" id="1162965"/>
    <lineage>
        <taxon>Bacteria</taxon>
        <taxon>Bacillati</taxon>
        <taxon>Actinomycetota</taxon>
        <taxon>Actinomycetes</taxon>
        <taxon>Kineosporiales</taxon>
        <taxon>Kineosporiaceae</taxon>
    </lineage>
</organism>
<evidence type="ECO:0000313" key="3">
    <source>
        <dbReference type="Proteomes" id="UP001157017"/>
    </source>
</evidence>
<protein>
    <submittedName>
        <fullName evidence="2">Uncharacterized protein</fullName>
    </submittedName>
</protein>
<keyword evidence="3" id="KW-1185">Reference proteome</keyword>